<reference evidence="1" key="1">
    <citation type="journal article" date="2024" name="Environ. Microbiol. Rep.">
        <title>Hiding in plain sight: The discovery of complete genomes of 11 hypothetical spindle-shaped viruses that putatively infect mesophilic ammonia-oxidizing archaea.</title>
        <authorList>
            <person name="Ni Y."/>
            <person name="Xu T."/>
            <person name="Yan S."/>
            <person name="Chen L."/>
            <person name="Wang Y."/>
        </authorList>
    </citation>
    <scope>NUCLEOTIDE SEQUENCE</scope>
    <source>
        <strain evidence="1">NBC1</strain>
    </source>
</reference>
<dbReference type="EMBL" id="BK067786">
    <property type="protein sequence ID" value="DBA51903.1"/>
    <property type="molecule type" value="Genomic_DNA"/>
</dbReference>
<sequence>MSLSDYAEKGDSVSLAKLGDKEFTMKFIEDSDYTQQDETTKGVKITTVENFDIDGEFHNKFHTTRIAIVNKLSQSKLREAINTGKFTGKVKCVTSKSKSGKDFFELVDAGEKA</sequence>
<proteinExistence type="predicted"/>
<organism evidence="1">
    <name type="scientific">Nitrosopumilaceae spindle-shaped virus</name>
    <dbReference type="NCBI Taxonomy" id="3065433"/>
    <lineage>
        <taxon>Viruses</taxon>
    </lineage>
</organism>
<reference evidence="1" key="2">
    <citation type="submission" date="2024-03" db="EMBL/GenBank/DDBJ databases">
        <authorList>
            <person name="Ni Y."/>
            <person name="Xu T."/>
            <person name="Yan S."/>
            <person name="Chen L."/>
            <person name="Wang Y."/>
        </authorList>
    </citation>
    <scope>NUCLEOTIDE SEQUENCE</scope>
    <source>
        <strain evidence="1">NBC1</strain>
    </source>
</reference>
<protein>
    <submittedName>
        <fullName evidence="1">ORF45</fullName>
    </submittedName>
</protein>
<evidence type="ECO:0000313" key="1">
    <source>
        <dbReference type="EMBL" id="DBA51903.1"/>
    </source>
</evidence>
<name>A0AAT9JFP1_9VIRU</name>
<accession>A0AAT9JFP1</accession>